<accession>A0AA86SL21</accession>
<protein>
    <submittedName>
        <fullName evidence="1">Uncharacterized protein</fullName>
    </submittedName>
</protein>
<dbReference type="Proteomes" id="UP001189624">
    <property type="component" value="Chromosome 4"/>
</dbReference>
<dbReference type="EMBL" id="OY731401">
    <property type="protein sequence ID" value="CAJ1949150.1"/>
    <property type="molecule type" value="Genomic_DNA"/>
</dbReference>
<reference evidence="1" key="1">
    <citation type="submission" date="2023-10" db="EMBL/GenBank/DDBJ databases">
        <authorList>
            <person name="Domelevo Entfellner J.-B."/>
        </authorList>
    </citation>
    <scope>NUCLEOTIDE SEQUENCE</scope>
</reference>
<name>A0AA86SL21_9FABA</name>
<proteinExistence type="predicted"/>
<dbReference type="AlphaFoldDB" id="A0AA86SL21"/>
<gene>
    <name evidence="1" type="ORF">AYBTSS11_LOCUS13577</name>
</gene>
<sequence length="176" mass="20696">MHHSRSFKFWNRFRKVSCSSRLQWFREGDRRVCEEGGKDWCVRERLSLGVAEDRDSDSADKNRKRAKGRGLVHMTPMVSVSIYYGVQPMDHTLLTVTLSRETKKVNAKGFFLVDSWFETSRDAVLEMMESSQNLFYTGCFLHQLQYNPIGIWDWIKEKVTIEMSNRIKTDGKQMLN</sequence>
<evidence type="ECO:0000313" key="1">
    <source>
        <dbReference type="EMBL" id="CAJ1949150.1"/>
    </source>
</evidence>
<evidence type="ECO:0000313" key="2">
    <source>
        <dbReference type="Proteomes" id="UP001189624"/>
    </source>
</evidence>
<keyword evidence="2" id="KW-1185">Reference proteome</keyword>
<dbReference type="Gramene" id="rna-AYBTSS11_LOCUS13577">
    <property type="protein sequence ID" value="CAJ1949150.1"/>
    <property type="gene ID" value="gene-AYBTSS11_LOCUS13577"/>
</dbReference>
<organism evidence="1 2">
    <name type="scientific">Sphenostylis stenocarpa</name>
    <dbReference type="NCBI Taxonomy" id="92480"/>
    <lineage>
        <taxon>Eukaryota</taxon>
        <taxon>Viridiplantae</taxon>
        <taxon>Streptophyta</taxon>
        <taxon>Embryophyta</taxon>
        <taxon>Tracheophyta</taxon>
        <taxon>Spermatophyta</taxon>
        <taxon>Magnoliopsida</taxon>
        <taxon>eudicotyledons</taxon>
        <taxon>Gunneridae</taxon>
        <taxon>Pentapetalae</taxon>
        <taxon>rosids</taxon>
        <taxon>fabids</taxon>
        <taxon>Fabales</taxon>
        <taxon>Fabaceae</taxon>
        <taxon>Papilionoideae</taxon>
        <taxon>50 kb inversion clade</taxon>
        <taxon>NPAAA clade</taxon>
        <taxon>indigoferoid/millettioid clade</taxon>
        <taxon>Phaseoleae</taxon>
        <taxon>Sphenostylis</taxon>
    </lineage>
</organism>